<keyword evidence="2" id="KW-1185">Reference proteome</keyword>
<gene>
    <name evidence="1" type="ORF">PoB_006370600</name>
</gene>
<proteinExistence type="predicted"/>
<reference evidence="1 2" key="1">
    <citation type="journal article" date="2021" name="Elife">
        <title>Chloroplast acquisition without the gene transfer in kleptoplastic sea slugs, Plakobranchus ocellatus.</title>
        <authorList>
            <person name="Maeda T."/>
            <person name="Takahashi S."/>
            <person name="Yoshida T."/>
            <person name="Shimamura S."/>
            <person name="Takaki Y."/>
            <person name="Nagai Y."/>
            <person name="Toyoda A."/>
            <person name="Suzuki Y."/>
            <person name="Arimoto A."/>
            <person name="Ishii H."/>
            <person name="Satoh N."/>
            <person name="Nishiyama T."/>
            <person name="Hasebe M."/>
            <person name="Maruyama T."/>
            <person name="Minagawa J."/>
            <person name="Obokata J."/>
            <person name="Shigenobu S."/>
        </authorList>
    </citation>
    <scope>NUCLEOTIDE SEQUENCE [LARGE SCALE GENOMIC DNA]</scope>
</reference>
<sequence>MTPDEKLCTLVFDEMSIKEAVILNSSLLPFKQGMVNSLMVASTRKSCKDDLDIFIFGLQNIASSSTLELATTQTNLYAAFNLQENVPPSLLNMLAYIAGCICHRIAPKLCRTCSQTFDNNRQPPRASFYS</sequence>
<evidence type="ECO:0000313" key="2">
    <source>
        <dbReference type="Proteomes" id="UP000735302"/>
    </source>
</evidence>
<organism evidence="1 2">
    <name type="scientific">Plakobranchus ocellatus</name>
    <dbReference type="NCBI Taxonomy" id="259542"/>
    <lineage>
        <taxon>Eukaryota</taxon>
        <taxon>Metazoa</taxon>
        <taxon>Spiralia</taxon>
        <taxon>Lophotrochozoa</taxon>
        <taxon>Mollusca</taxon>
        <taxon>Gastropoda</taxon>
        <taxon>Heterobranchia</taxon>
        <taxon>Euthyneura</taxon>
        <taxon>Panpulmonata</taxon>
        <taxon>Sacoglossa</taxon>
        <taxon>Placobranchoidea</taxon>
        <taxon>Plakobranchidae</taxon>
        <taxon>Plakobranchus</taxon>
    </lineage>
</organism>
<evidence type="ECO:0000313" key="1">
    <source>
        <dbReference type="EMBL" id="GFO37201.1"/>
    </source>
</evidence>
<dbReference type="AlphaFoldDB" id="A0AAV4CZN9"/>
<dbReference type="EMBL" id="BLXT01007182">
    <property type="protein sequence ID" value="GFO37201.1"/>
    <property type="molecule type" value="Genomic_DNA"/>
</dbReference>
<name>A0AAV4CZN9_9GAST</name>
<accession>A0AAV4CZN9</accession>
<protein>
    <submittedName>
        <fullName evidence="1">Uncharacterized protein</fullName>
    </submittedName>
</protein>
<dbReference type="Proteomes" id="UP000735302">
    <property type="component" value="Unassembled WGS sequence"/>
</dbReference>
<comment type="caution">
    <text evidence="1">The sequence shown here is derived from an EMBL/GenBank/DDBJ whole genome shotgun (WGS) entry which is preliminary data.</text>
</comment>